<dbReference type="EMBL" id="LXTC01000001">
    <property type="protein sequence ID" value="OBA23350.1"/>
    <property type="molecule type" value="Genomic_DNA"/>
</dbReference>
<dbReference type="Gene3D" id="3.30.70.330">
    <property type="match status" value="1"/>
</dbReference>
<name>A0A1A0HH75_9ASCO</name>
<dbReference type="InterPro" id="IPR000504">
    <property type="entry name" value="RRM_dom"/>
</dbReference>
<feature type="domain" description="RRM" evidence="2">
    <location>
        <begin position="25"/>
        <end position="100"/>
    </location>
</feature>
<gene>
    <name evidence="3" type="ORF">METBIDRAFT_9622</name>
</gene>
<proteinExistence type="predicted"/>
<dbReference type="SUPFAM" id="SSF54928">
    <property type="entry name" value="RNA-binding domain, RBD"/>
    <property type="match status" value="1"/>
</dbReference>
<dbReference type="Proteomes" id="UP000092555">
    <property type="component" value="Unassembled WGS sequence"/>
</dbReference>
<dbReference type="GO" id="GO:0003723">
    <property type="term" value="F:RNA binding"/>
    <property type="evidence" value="ECO:0007669"/>
    <property type="project" value="UniProtKB-UniRule"/>
</dbReference>
<evidence type="ECO:0000259" key="2">
    <source>
        <dbReference type="PROSITE" id="PS50102"/>
    </source>
</evidence>
<reference evidence="3 4" key="1">
    <citation type="submission" date="2016-05" db="EMBL/GenBank/DDBJ databases">
        <title>Comparative genomics of biotechnologically important yeasts.</title>
        <authorList>
            <consortium name="DOE Joint Genome Institute"/>
            <person name="Riley R."/>
            <person name="Haridas S."/>
            <person name="Wolfe K.H."/>
            <person name="Lopes M.R."/>
            <person name="Hittinger C.T."/>
            <person name="Goker M."/>
            <person name="Salamov A."/>
            <person name="Wisecaver J."/>
            <person name="Long T.M."/>
            <person name="Aerts A.L."/>
            <person name="Barry K."/>
            <person name="Choi C."/>
            <person name="Clum A."/>
            <person name="Coughlan A.Y."/>
            <person name="Deshpande S."/>
            <person name="Douglass A.P."/>
            <person name="Hanson S.J."/>
            <person name="Klenk H.-P."/>
            <person name="LaButti K."/>
            <person name="Lapidus A."/>
            <person name="Lindquist E."/>
            <person name="Lipzen A."/>
            <person name="Meier-kolthoff J.P."/>
            <person name="Ohm R.A."/>
            <person name="Otillar R.P."/>
            <person name="Pangilinan J."/>
            <person name="Peng Y."/>
            <person name="Rokas A."/>
            <person name="Rosa C.A."/>
            <person name="Scheuner C."/>
            <person name="Sibirny A.A."/>
            <person name="Slot J.C."/>
            <person name="Stielow J.B."/>
            <person name="Sun H."/>
            <person name="Kurtzman C.P."/>
            <person name="Blackwell M."/>
            <person name="Grigoriev I.V."/>
            <person name="Jeffries T.W."/>
        </authorList>
    </citation>
    <scope>NUCLEOTIDE SEQUENCE [LARGE SCALE GENOMIC DNA]</scope>
    <source>
        <strain evidence="3 4">NRRL YB-4993</strain>
    </source>
</reference>
<evidence type="ECO:0000313" key="4">
    <source>
        <dbReference type="Proteomes" id="UP000092555"/>
    </source>
</evidence>
<organism evidence="3 4">
    <name type="scientific">Metschnikowia bicuspidata var. bicuspidata NRRL YB-4993</name>
    <dbReference type="NCBI Taxonomy" id="869754"/>
    <lineage>
        <taxon>Eukaryota</taxon>
        <taxon>Fungi</taxon>
        <taxon>Dikarya</taxon>
        <taxon>Ascomycota</taxon>
        <taxon>Saccharomycotina</taxon>
        <taxon>Pichiomycetes</taxon>
        <taxon>Metschnikowiaceae</taxon>
        <taxon>Metschnikowia</taxon>
    </lineage>
</organism>
<dbReference type="SMART" id="SM00360">
    <property type="entry name" value="RRM"/>
    <property type="match status" value="1"/>
</dbReference>
<keyword evidence="4" id="KW-1185">Reference proteome</keyword>
<evidence type="ECO:0000313" key="3">
    <source>
        <dbReference type="EMBL" id="OBA23350.1"/>
    </source>
</evidence>
<dbReference type="OrthoDB" id="277802at2759"/>
<dbReference type="Pfam" id="PF13893">
    <property type="entry name" value="RRM_5"/>
    <property type="match status" value="1"/>
</dbReference>
<dbReference type="GeneID" id="30032400"/>
<keyword evidence="1" id="KW-0694">RNA-binding</keyword>
<dbReference type="InterPro" id="IPR035979">
    <property type="entry name" value="RBD_domain_sf"/>
</dbReference>
<dbReference type="RefSeq" id="XP_018713831.1">
    <property type="nucleotide sequence ID" value="XM_018859425.1"/>
</dbReference>
<dbReference type="PROSITE" id="PS50102">
    <property type="entry name" value="RRM"/>
    <property type="match status" value="1"/>
</dbReference>
<dbReference type="AlphaFoldDB" id="A0A1A0HH75"/>
<evidence type="ECO:0000256" key="1">
    <source>
        <dbReference type="PROSITE-ProRule" id="PRU00176"/>
    </source>
</evidence>
<protein>
    <recommendedName>
        <fullName evidence="2">RRM domain-containing protein</fullName>
    </recommendedName>
</protein>
<comment type="caution">
    <text evidence="3">The sequence shown here is derived from an EMBL/GenBank/DDBJ whole genome shotgun (WGS) entry which is preliminary data.</text>
</comment>
<dbReference type="STRING" id="869754.A0A1A0HH75"/>
<dbReference type="InterPro" id="IPR012677">
    <property type="entry name" value="Nucleotide-bd_a/b_plait_sf"/>
</dbReference>
<sequence>MGAVSKRTADAPNRPAKRLKLEVQQTLYIQNLNDKINRALLKHSLFMIFSTYGEVLEINMKMKGQAHIVLDSCESASHALRSLQATNILGKAIHIDYAKKKSVSIEAAEKAIAEE</sequence>
<accession>A0A1A0HH75</accession>